<accession>A0A518BIB0</accession>
<dbReference type="Pfam" id="PF00953">
    <property type="entry name" value="Glycos_transf_4"/>
    <property type="match status" value="1"/>
</dbReference>
<dbReference type="PANTHER" id="PTHR22926">
    <property type="entry name" value="PHOSPHO-N-ACETYLMURAMOYL-PENTAPEPTIDE-TRANSFERASE"/>
    <property type="match status" value="1"/>
</dbReference>
<feature type="binding site" evidence="13">
    <location>
        <position position="279"/>
    </location>
    <ligand>
        <name>Mg(2+)</name>
        <dbReference type="ChEBI" id="CHEBI:18420"/>
    </ligand>
</feature>
<comment type="catalytic activity">
    <reaction evidence="11">
        <text>UDP-N-acetyl-alpha-D-muramoyl-L-alanyl-gamma-D-glutamyl-meso-2,6-diaminopimeloyl-D-alanyl-D-alanine + di-trans,octa-cis-undecaprenyl phosphate = di-trans,octa-cis-undecaprenyl diphospho-N-acetyl-alpha-D-muramoyl-L-alanyl-D-glutamyl-meso-2,6-diaminopimeloyl-D-alanyl-D-alanine + UMP</text>
        <dbReference type="Rhea" id="RHEA:28386"/>
        <dbReference type="ChEBI" id="CHEBI:57865"/>
        <dbReference type="ChEBI" id="CHEBI:60392"/>
        <dbReference type="ChEBI" id="CHEBI:61386"/>
        <dbReference type="ChEBI" id="CHEBI:61387"/>
        <dbReference type="EC" id="2.7.8.13"/>
    </reaction>
</comment>
<dbReference type="PANTHER" id="PTHR22926:SF5">
    <property type="entry name" value="PHOSPHO-N-ACETYLMURAMOYL-PENTAPEPTIDE-TRANSFERASE HOMOLOG"/>
    <property type="match status" value="1"/>
</dbReference>
<comment type="subcellular location">
    <subcellularLocation>
        <location evidence="11">Cell membrane</location>
        <topology evidence="11">Multi-pass membrane protein</topology>
    </subcellularLocation>
    <subcellularLocation>
        <location evidence="1">Membrane</location>
        <topology evidence="1">Multi-pass membrane protein</topology>
    </subcellularLocation>
</comment>
<dbReference type="GO" id="GO:0005886">
    <property type="term" value="C:plasma membrane"/>
    <property type="evidence" value="ECO:0007669"/>
    <property type="project" value="UniProtKB-SubCell"/>
</dbReference>
<dbReference type="GO" id="GO:0008963">
    <property type="term" value="F:phospho-N-acetylmuramoyl-pentapeptide-transferase activity"/>
    <property type="evidence" value="ECO:0007669"/>
    <property type="project" value="UniProtKB-UniRule"/>
</dbReference>
<dbReference type="GO" id="GO:0071555">
    <property type="term" value="P:cell wall organization"/>
    <property type="evidence" value="ECO:0007669"/>
    <property type="project" value="UniProtKB-KW"/>
</dbReference>
<keyword evidence="5 11" id="KW-0133">Cell shape</keyword>
<dbReference type="GO" id="GO:0051992">
    <property type="term" value="F:UDP-N-acetylmuramoyl-L-alanyl-D-glutamyl-meso-2,6-diaminopimelyl-D-alanyl-D-alanine:undecaprenyl-phosphate transferase activity"/>
    <property type="evidence" value="ECO:0007669"/>
    <property type="project" value="RHEA"/>
</dbReference>
<keyword evidence="8 11" id="KW-0472">Membrane</keyword>
<dbReference type="KEGG" id="pbap:Pla133_17820"/>
<evidence type="ECO:0000256" key="7">
    <source>
        <dbReference type="ARBA" id="ARBA00022989"/>
    </source>
</evidence>
<keyword evidence="11 13" id="KW-0460">Magnesium</keyword>
<dbReference type="AlphaFoldDB" id="A0A518BIB0"/>
<keyword evidence="4 11" id="KW-0812">Transmembrane</keyword>
<evidence type="ECO:0000256" key="13">
    <source>
        <dbReference type="PIRSR" id="PIRSR600715-1"/>
    </source>
</evidence>
<comment type="cofactor">
    <cofactor evidence="11 13">
        <name>Mg(2+)</name>
        <dbReference type="ChEBI" id="CHEBI:18420"/>
    </cofactor>
</comment>
<evidence type="ECO:0000256" key="1">
    <source>
        <dbReference type="ARBA" id="ARBA00004141"/>
    </source>
</evidence>
<comment type="pathway">
    <text evidence="11">Cell wall biogenesis; peptidoglycan biosynthesis.</text>
</comment>
<feature type="transmembrane region" description="Helical" evidence="11">
    <location>
        <begin position="275"/>
        <end position="294"/>
    </location>
</feature>
<dbReference type="HAMAP" id="MF_00038">
    <property type="entry name" value="MraY"/>
    <property type="match status" value="1"/>
</dbReference>
<keyword evidence="11 13" id="KW-0479">Metal-binding</keyword>
<evidence type="ECO:0000256" key="12">
    <source>
        <dbReference type="NCBIfam" id="TIGR00445"/>
    </source>
</evidence>
<keyword evidence="7 11" id="KW-1133">Transmembrane helix</keyword>
<keyword evidence="15" id="KW-1185">Reference proteome</keyword>
<keyword evidence="3 11" id="KW-0808">Transferase</keyword>
<evidence type="ECO:0000256" key="3">
    <source>
        <dbReference type="ARBA" id="ARBA00022679"/>
    </source>
</evidence>
<dbReference type="Proteomes" id="UP000316921">
    <property type="component" value="Chromosome"/>
</dbReference>
<proteinExistence type="inferred from homology"/>
<dbReference type="GO" id="GO:0046872">
    <property type="term" value="F:metal ion binding"/>
    <property type="evidence" value="ECO:0007669"/>
    <property type="project" value="UniProtKB-KW"/>
</dbReference>
<reference evidence="14 15" key="1">
    <citation type="submission" date="2019-02" db="EMBL/GenBank/DDBJ databases">
        <title>Deep-cultivation of Planctomycetes and their phenomic and genomic characterization uncovers novel biology.</title>
        <authorList>
            <person name="Wiegand S."/>
            <person name="Jogler M."/>
            <person name="Boedeker C."/>
            <person name="Pinto D."/>
            <person name="Vollmers J."/>
            <person name="Rivas-Marin E."/>
            <person name="Kohn T."/>
            <person name="Peeters S.H."/>
            <person name="Heuer A."/>
            <person name="Rast P."/>
            <person name="Oberbeckmann S."/>
            <person name="Bunk B."/>
            <person name="Jeske O."/>
            <person name="Meyerdierks A."/>
            <person name="Storesund J.E."/>
            <person name="Kallscheuer N."/>
            <person name="Luecker S."/>
            <person name="Lage O.M."/>
            <person name="Pohl T."/>
            <person name="Merkel B.J."/>
            <person name="Hornburger P."/>
            <person name="Mueller R.-W."/>
            <person name="Bruemmer F."/>
            <person name="Labrenz M."/>
            <person name="Spormann A.M."/>
            <person name="Op den Camp H."/>
            <person name="Overmann J."/>
            <person name="Amann R."/>
            <person name="Jetten M.S.M."/>
            <person name="Mascher T."/>
            <person name="Medema M.H."/>
            <person name="Devos D.P."/>
            <person name="Kaster A.-K."/>
            <person name="Ovreas L."/>
            <person name="Rohde M."/>
            <person name="Galperin M.Y."/>
            <person name="Jogler C."/>
        </authorList>
    </citation>
    <scope>NUCLEOTIDE SEQUENCE [LARGE SCALE GENOMIC DNA]</scope>
    <source>
        <strain evidence="14 15">Pla133</strain>
    </source>
</reference>
<dbReference type="CDD" id="cd06852">
    <property type="entry name" value="GT_MraY"/>
    <property type="match status" value="1"/>
</dbReference>
<feature type="transmembrane region" description="Helical" evidence="11">
    <location>
        <begin position="212"/>
        <end position="232"/>
    </location>
</feature>
<dbReference type="InterPro" id="IPR000715">
    <property type="entry name" value="Glycosyl_transferase_4"/>
</dbReference>
<dbReference type="RefSeq" id="WP_419192260.1">
    <property type="nucleotide sequence ID" value="NZ_CP036287.1"/>
</dbReference>
<sequence length="382" mass="40685">MLAELLGRLFGYSLFDYLSFRTAMAAMTAFALALITGGPTIAWLRARSVRDNVDTSGSADLAEKARQGGKNDTTTMGGAFLIVSLLAAVLLWADVTSMPVVLAVVLTAGLGAVGFVDDYRKLTEPESRGLTRRAKLVGMSVVTLAVLVALVQFALLRESETLLALYPPLFKDARIDFLAWGPLGLVVFVGFQWLVVVGTANAANIVDGLDGLAAGCMAISGLALTLFCYVTGRADWTAYLSLPHVPAAGDMAVVGGALCGACLGFLWFNAYPAKVFMGDSGSLPLGGLLAWMAVVSKQELVLPLIAIVLVVDLGSSWLQTFWYRRSGGRRIFTCAPVHHGLQLYGGVFKRRAEGIHEVTVVIRFWILAIVGALASLALLKVR</sequence>
<keyword evidence="6 11" id="KW-0573">Peptidoglycan synthesis</keyword>
<organism evidence="14 15">
    <name type="scientific">Engelhardtia mirabilis</name>
    <dbReference type="NCBI Taxonomy" id="2528011"/>
    <lineage>
        <taxon>Bacteria</taxon>
        <taxon>Pseudomonadati</taxon>
        <taxon>Planctomycetota</taxon>
        <taxon>Planctomycetia</taxon>
        <taxon>Planctomycetia incertae sedis</taxon>
        <taxon>Engelhardtia</taxon>
    </lineage>
</organism>
<keyword evidence="2 11" id="KW-0132">Cell division</keyword>
<comment type="function">
    <text evidence="11">Catalyzes the initial step of the lipid cycle reactions in the biosynthesis of the cell wall peptidoglycan: transfers peptidoglycan precursor phospho-MurNAc-pentapeptide from UDP-MurNAc-pentapeptide onto the lipid carrier undecaprenyl phosphate, yielding undecaprenyl-pyrophosphoryl-MurNAc-pentapeptide, known as lipid I.</text>
</comment>
<feature type="transmembrane region" description="Helical" evidence="11">
    <location>
        <begin position="360"/>
        <end position="379"/>
    </location>
</feature>
<gene>
    <name evidence="11 14" type="primary">mraY</name>
    <name evidence="14" type="ORF">Pla133_17820</name>
</gene>
<feature type="transmembrane region" description="Helical" evidence="11">
    <location>
        <begin position="20"/>
        <end position="44"/>
    </location>
</feature>
<feature type="transmembrane region" description="Helical" evidence="11">
    <location>
        <begin position="252"/>
        <end position="268"/>
    </location>
</feature>
<dbReference type="NCBIfam" id="TIGR00445">
    <property type="entry name" value="mraY"/>
    <property type="match status" value="1"/>
</dbReference>
<evidence type="ECO:0000256" key="5">
    <source>
        <dbReference type="ARBA" id="ARBA00022960"/>
    </source>
</evidence>
<evidence type="ECO:0000256" key="6">
    <source>
        <dbReference type="ARBA" id="ARBA00022984"/>
    </source>
</evidence>
<feature type="transmembrane region" description="Helical" evidence="11">
    <location>
        <begin position="300"/>
        <end position="323"/>
    </location>
</feature>
<feature type="binding site" evidence="13">
    <location>
        <position position="204"/>
    </location>
    <ligand>
        <name>Mg(2+)</name>
        <dbReference type="ChEBI" id="CHEBI:18420"/>
    </ligand>
</feature>
<keyword evidence="9 11" id="KW-0131">Cell cycle</keyword>
<evidence type="ECO:0000256" key="11">
    <source>
        <dbReference type="HAMAP-Rule" id="MF_00038"/>
    </source>
</evidence>
<comment type="similarity">
    <text evidence="11">Belongs to the glycosyltransferase 4 family. MraY subfamily.</text>
</comment>
<dbReference type="EC" id="2.7.8.13" evidence="11 12"/>
<dbReference type="GO" id="GO:0009252">
    <property type="term" value="P:peptidoglycan biosynthetic process"/>
    <property type="evidence" value="ECO:0007669"/>
    <property type="project" value="UniProtKB-UniRule"/>
</dbReference>
<evidence type="ECO:0000256" key="9">
    <source>
        <dbReference type="ARBA" id="ARBA00023306"/>
    </source>
</evidence>
<feature type="transmembrane region" description="Helical" evidence="11">
    <location>
        <begin position="177"/>
        <end position="200"/>
    </location>
</feature>
<evidence type="ECO:0000256" key="4">
    <source>
        <dbReference type="ARBA" id="ARBA00022692"/>
    </source>
</evidence>
<dbReference type="UniPathway" id="UPA00219"/>
<evidence type="ECO:0000256" key="10">
    <source>
        <dbReference type="ARBA" id="ARBA00023316"/>
    </source>
</evidence>
<evidence type="ECO:0000313" key="14">
    <source>
        <dbReference type="EMBL" id="QDU66706.1"/>
    </source>
</evidence>
<dbReference type="EMBL" id="CP036287">
    <property type="protein sequence ID" value="QDU66706.1"/>
    <property type="molecule type" value="Genomic_DNA"/>
</dbReference>
<evidence type="ECO:0000256" key="2">
    <source>
        <dbReference type="ARBA" id="ARBA00022618"/>
    </source>
</evidence>
<name>A0A518BIB0_9BACT</name>
<evidence type="ECO:0000313" key="15">
    <source>
        <dbReference type="Proteomes" id="UP000316921"/>
    </source>
</evidence>
<feature type="transmembrane region" description="Helical" evidence="11">
    <location>
        <begin position="74"/>
        <end position="93"/>
    </location>
</feature>
<protein>
    <recommendedName>
        <fullName evidence="11 12">Phospho-N-acetylmuramoyl-pentapeptide-transferase</fullName>
        <ecNumber evidence="11 12">2.7.8.13</ecNumber>
    </recommendedName>
    <alternativeName>
        <fullName evidence="11">UDP-MurNAc-pentapeptide phosphotransferase</fullName>
    </alternativeName>
</protein>
<feature type="transmembrane region" description="Helical" evidence="11">
    <location>
        <begin position="136"/>
        <end position="157"/>
    </location>
</feature>
<keyword evidence="11" id="KW-1003">Cell membrane</keyword>
<dbReference type="GO" id="GO:0051301">
    <property type="term" value="P:cell division"/>
    <property type="evidence" value="ECO:0007669"/>
    <property type="project" value="UniProtKB-KW"/>
</dbReference>
<evidence type="ECO:0000256" key="8">
    <source>
        <dbReference type="ARBA" id="ARBA00023136"/>
    </source>
</evidence>
<dbReference type="GO" id="GO:0008360">
    <property type="term" value="P:regulation of cell shape"/>
    <property type="evidence" value="ECO:0007669"/>
    <property type="project" value="UniProtKB-KW"/>
</dbReference>
<feature type="transmembrane region" description="Helical" evidence="11">
    <location>
        <begin position="99"/>
        <end position="116"/>
    </location>
</feature>
<dbReference type="InterPro" id="IPR003524">
    <property type="entry name" value="PNAcMuramoyl-5peptid_Trfase"/>
</dbReference>
<keyword evidence="10 11" id="KW-0961">Cell wall biogenesis/degradation</keyword>